<proteinExistence type="predicted"/>
<evidence type="ECO:0000256" key="1">
    <source>
        <dbReference type="ARBA" id="ARBA00022679"/>
    </source>
</evidence>
<keyword evidence="2 4" id="KW-0012">Acyltransferase</keyword>
<dbReference type="SUPFAM" id="SSF69593">
    <property type="entry name" value="Glycerol-3-phosphate (1)-acyltransferase"/>
    <property type="match status" value="1"/>
</dbReference>
<organism evidence="4 5">
    <name type="scientific">Siminovitchia thermophila</name>
    <dbReference type="NCBI Taxonomy" id="1245522"/>
    <lineage>
        <taxon>Bacteria</taxon>
        <taxon>Bacillati</taxon>
        <taxon>Bacillota</taxon>
        <taxon>Bacilli</taxon>
        <taxon>Bacillales</taxon>
        <taxon>Bacillaceae</taxon>
        <taxon>Siminovitchia</taxon>
    </lineage>
</organism>
<name>A0ABS2R9E7_9BACI</name>
<dbReference type="EMBL" id="JAFBFH010000024">
    <property type="protein sequence ID" value="MBM7716257.1"/>
    <property type="molecule type" value="Genomic_DNA"/>
</dbReference>
<comment type="caution">
    <text evidence="4">The sequence shown here is derived from an EMBL/GenBank/DDBJ whole genome shotgun (WGS) entry which is preliminary data.</text>
</comment>
<reference evidence="4 5" key="1">
    <citation type="submission" date="2021-01" db="EMBL/GenBank/DDBJ databases">
        <title>Genomic Encyclopedia of Type Strains, Phase IV (KMG-IV): sequencing the most valuable type-strain genomes for metagenomic binning, comparative biology and taxonomic classification.</title>
        <authorList>
            <person name="Goeker M."/>
        </authorList>
    </citation>
    <scope>NUCLEOTIDE SEQUENCE [LARGE SCALE GENOMIC DNA]</scope>
    <source>
        <strain evidence="4 5">DSM 105453</strain>
    </source>
</reference>
<feature type="domain" description="Phospholipid/glycerol acyltransferase" evidence="3">
    <location>
        <begin position="33"/>
        <end position="143"/>
    </location>
</feature>
<dbReference type="CDD" id="cd07989">
    <property type="entry name" value="LPLAT_AGPAT-like"/>
    <property type="match status" value="1"/>
</dbReference>
<dbReference type="PANTHER" id="PTHR10434:SF40">
    <property type="entry name" value="1-ACYL-SN-GLYCEROL-3-PHOSPHATE ACYLTRANSFERASE"/>
    <property type="match status" value="1"/>
</dbReference>
<evidence type="ECO:0000259" key="3">
    <source>
        <dbReference type="SMART" id="SM00563"/>
    </source>
</evidence>
<keyword evidence="5" id="KW-1185">Reference proteome</keyword>
<dbReference type="PANTHER" id="PTHR10434">
    <property type="entry name" value="1-ACYL-SN-GLYCEROL-3-PHOSPHATE ACYLTRANSFERASE"/>
    <property type="match status" value="1"/>
</dbReference>
<evidence type="ECO:0000313" key="5">
    <source>
        <dbReference type="Proteomes" id="UP000823485"/>
    </source>
</evidence>
<dbReference type="EC" id="2.3.1.51" evidence="4"/>
<protein>
    <submittedName>
        <fullName evidence="4">1-acyl-sn-glycerol-3-phosphate acyltransferase</fullName>
        <ecNumber evidence="4">2.3.1.51</ecNumber>
    </submittedName>
</protein>
<accession>A0ABS2R9E7</accession>
<dbReference type="Proteomes" id="UP000823485">
    <property type="component" value="Unassembled WGS sequence"/>
</dbReference>
<dbReference type="RefSeq" id="WP_077114186.1">
    <property type="nucleotide sequence ID" value="NZ_JAFBFH010000024.1"/>
</dbReference>
<keyword evidence="1 4" id="KW-0808">Transferase</keyword>
<evidence type="ECO:0000313" key="4">
    <source>
        <dbReference type="EMBL" id="MBM7716257.1"/>
    </source>
</evidence>
<gene>
    <name evidence="4" type="ORF">JOC94_003277</name>
</gene>
<dbReference type="InterPro" id="IPR002123">
    <property type="entry name" value="Plipid/glycerol_acylTrfase"/>
</dbReference>
<dbReference type="GO" id="GO:0003841">
    <property type="term" value="F:1-acylglycerol-3-phosphate O-acyltransferase activity"/>
    <property type="evidence" value="ECO:0007669"/>
    <property type="project" value="UniProtKB-EC"/>
</dbReference>
<sequence length="195" mass="21524">MYSFVLILATIIIRTLGKVEVQNKQTLPRKGGYVLTCTHKGWLDVVVLAICTPRPIHFMAKQELFQNKLIARFLFAINAFPVNRETPSPSSIKIPVKQLKSGEVVGIFPGGTRTVEDVSLKRGAVTIANLAKVPVVPAAYEGPATLKELVKARKATVIFGEPFHVNTNSKDELNAFTNLLSEKTHFLQSQISKQN</sequence>
<dbReference type="SMART" id="SM00563">
    <property type="entry name" value="PlsC"/>
    <property type="match status" value="1"/>
</dbReference>
<evidence type="ECO:0000256" key="2">
    <source>
        <dbReference type="ARBA" id="ARBA00023315"/>
    </source>
</evidence>
<dbReference type="Pfam" id="PF01553">
    <property type="entry name" value="Acyltransferase"/>
    <property type="match status" value="1"/>
</dbReference>